<protein>
    <submittedName>
        <fullName evidence="3">Uncharacterized protein</fullName>
    </submittedName>
</protein>
<dbReference type="WBParaSite" id="Csp11.Scaffold605.g5546.t1">
    <property type="protein sequence ID" value="Csp11.Scaffold605.g5546.t1"/>
    <property type="gene ID" value="Csp11.Scaffold605.g5546"/>
</dbReference>
<name>A0A1I7TFX2_9PELO</name>
<reference evidence="3" key="1">
    <citation type="submission" date="2016-11" db="UniProtKB">
        <authorList>
            <consortium name="WormBaseParasite"/>
        </authorList>
    </citation>
    <scope>IDENTIFICATION</scope>
</reference>
<dbReference type="AlphaFoldDB" id="A0A1I7TFX2"/>
<proteinExistence type="predicted"/>
<sequence length="144" mass="17273">MSLEEYEVLLKNIENKCVGYFNAGSFRVNCYHEGRKSRDNIWKLSIHLNAENNHSHKETGEEEEEEDSNVVAAPVRNEENEPINNPRQREQTKWKHMSEEEKREYKKEILQNYVQKESLKRLLPAVRREHLIRCLRKREKNIIG</sequence>
<evidence type="ECO:0000313" key="3">
    <source>
        <dbReference type="WBParaSite" id="Csp11.Scaffold605.g5546.t1"/>
    </source>
</evidence>
<feature type="compositionally biased region" description="Basic and acidic residues" evidence="1">
    <location>
        <begin position="87"/>
        <end position="99"/>
    </location>
</feature>
<feature type="region of interest" description="Disordered" evidence="1">
    <location>
        <begin position="52"/>
        <end position="99"/>
    </location>
</feature>
<evidence type="ECO:0000313" key="2">
    <source>
        <dbReference type="Proteomes" id="UP000095282"/>
    </source>
</evidence>
<dbReference type="Proteomes" id="UP000095282">
    <property type="component" value="Unplaced"/>
</dbReference>
<organism evidence="2 3">
    <name type="scientific">Caenorhabditis tropicalis</name>
    <dbReference type="NCBI Taxonomy" id="1561998"/>
    <lineage>
        <taxon>Eukaryota</taxon>
        <taxon>Metazoa</taxon>
        <taxon>Ecdysozoa</taxon>
        <taxon>Nematoda</taxon>
        <taxon>Chromadorea</taxon>
        <taxon>Rhabditida</taxon>
        <taxon>Rhabditina</taxon>
        <taxon>Rhabditomorpha</taxon>
        <taxon>Rhabditoidea</taxon>
        <taxon>Rhabditidae</taxon>
        <taxon>Peloderinae</taxon>
        <taxon>Caenorhabditis</taxon>
    </lineage>
</organism>
<evidence type="ECO:0000256" key="1">
    <source>
        <dbReference type="SAM" id="MobiDB-lite"/>
    </source>
</evidence>
<accession>A0A1I7TFX2</accession>
<keyword evidence="2" id="KW-1185">Reference proteome</keyword>